<keyword evidence="3" id="KW-1185">Reference proteome</keyword>
<gene>
    <name evidence="2" type="ORF">I41_32210</name>
</gene>
<dbReference type="Proteomes" id="UP000317909">
    <property type="component" value="Chromosome"/>
</dbReference>
<reference evidence="2 3" key="1">
    <citation type="submission" date="2019-02" db="EMBL/GenBank/DDBJ databases">
        <title>Deep-cultivation of Planctomycetes and their phenomic and genomic characterization uncovers novel biology.</title>
        <authorList>
            <person name="Wiegand S."/>
            <person name="Jogler M."/>
            <person name="Boedeker C."/>
            <person name="Pinto D."/>
            <person name="Vollmers J."/>
            <person name="Rivas-Marin E."/>
            <person name="Kohn T."/>
            <person name="Peeters S.H."/>
            <person name="Heuer A."/>
            <person name="Rast P."/>
            <person name="Oberbeckmann S."/>
            <person name="Bunk B."/>
            <person name="Jeske O."/>
            <person name="Meyerdierks A."/>
            <person name="Storesund J.E."/>
            <person name="Kallscheuer N."/>
            <person name="Luecker S."/>
            <person name="Lage O.M."/>
            <person name="Pohl T."/>
            <person name="Merkel B.J."/>
            <person name="Hornburger P."/>
            <person name="Mueller R.-W."/>
            <person name="Bruemmer F."/>
            <person name="Labrenz M."/>
            <person name="Spormann A.M."/>
            <person name="Op den Camp H."/>
            <person name="Overmann J."/>
            <person name="Amann R."/>
            <person name="Jetten M.S.M."/>
            <person name="Mascher T."/>
            <person name="Medema M.H."/>
            <person name="Devos D.P."/>
            <person name="Kaster A.-K."/>
            <person name="Ovreas L."/>
            <person name="Rohde M."/>
            <person name="Galperin M.Y."/>
            <person name="Jogler C."/>
        </authorList>
    </citation>
    <scope>NUCLEOTIDE SEQUENCE [LARGE SCALE GENOMIC DNA]</scope>
    <source>
        <strain evidence="2 3">I41</strain>
    </source>
</reference>
<dbReference type="EMBL" id="CP036339">
    <property type="protein sequence ID" value="QDT74027.1"/>
    <property type="molecule type" value="Genomic_DNA"/>
</dbReference>
<evidence type="ECO:0000313" key="3">
    <source>
        <dbReference type="Proteomes" id="UP000317909"/>
    </source>
</evidence>
<dbReference type="AlphaFoldDB" id="A0A517U069"/>
<proteinExistence type="predicted"/>
<sequence length="105" mass="11893">MSWNSQWIEVGDCRERLLYFPWLTNIAFKCGAGFPAGLGSLFPNRQKGAHFHGSNDTLNPHFENFADAIRFPNPDDFDLADYDDEPTPAVASYRGNPNRPYGIVR</sequence>
<protein>
    <submittedName>
        <fullName evidence="2">Uncharacterized protein</fullName>
    </submittedName>
</protein>
<organism evidence="2 3">
    <name type="scientific">Lacipirellula limnantheis</name>
    <dbReference type="NCBI Taxonomy" id="2528024"/>
    <lineage>
        <taxon>Bacteria</taxon>
        <taxon>Pseudomonadati</taxon>
        <taxon>Planctomycetota</taxon>
        <taxon>Planctomycetia</taxon>
        <taxon>Pirellulales</taxon>
        <taxon>Lacipirellulaceae</taxon>
        <taxon>Lacipirellula</taxon>
    </lineage>
</organism>
<feature type="region of interest" description="Disordered" evidence="1">
    <location>
        <begin position="82"/>
        <end position="105"/>
    </location>
</feature>
<accession>A0A517U069</accession>
<evidence type="ECO:0000313" key="2">
    <source>
        <dbReference type="EMBL" id="QDT74027.1"/>
    </source>
</evidence>
<dbReference type="KEGG" id="llh:I41_32210"/>
<evidence type="ECO:0000256" key="1">
    <source>
        <dbReference type="SAM" id="MobiDB-lite"/>
    </source>
</evidence>
<name>A0A517U069_9BACT</name>